<gene>
    <name evidence="1" type="ORF">SAMN05216216_1377</name>
</gene>
<reference evidence="2" key="1">
    <citation type="submission" date="2016-10" db="EMBL/GenBank/DDBJ databases">
        <authorList>
            <person name="Varghese N."/>
            <person name="Submissions S."/>
        </authorList>
    </citation>
    <scope>NUCLEOTIDE SEQUENCE [LARGE SCALE GENOMIC DNA]</scope>
    <source>
        <strain evidence="2">CGMCC 1.8895</strain>
    </source>
</reference>
<protein>
    <recommendedName>
        <fullName evidence="3">DUF3173 domain-containing protein</fullName>
    </recommendedName>
</protein>
<dbReference type="InterPro" id="IPR021512">
    <property type="entry name" value="DUF3173"/>
</dbReference>
<dbReference type="Proteomes" id="UP000199008">
    <property type="component" value="Unassembled WGS sequence"/>
</dbReference>
<organism evidence="1 2">
    <name type="scientific">Lacicoccus qingdaonensis</name>
    <dbReference type="NCBI Taxonomy" id="576118"/>
    <lineage>
        <taxon>Bacteria</taxon>
        <taxon>Bacillati</taxon>
        <taxon>Bacillota</taxon>
        <taxon>Bacilli</taxon>
        <taxon>Bacillales</taxon>
        <taxon>Salinicoccaceae</taxon>
        <taxon>Lacicoccus</taxon>
    </lineage>
</organism>
<sequence>MIVTITRKDLIALGYGPSFARDIIRQAKHLMVQRGYGFYNTKKLGRVPVEAVEEILGVKLKQEDLLKSCDTAEATLIKERDFNG</sequence>
<dbReference type="AlphaFoldDB" id="A0A1G9ISX1"/>
<accession>A0A1G9ISX1</accession>
<name>A0A1G9ISX1_9BACL</name>
<evidence type="ECO:0000313" key="1">
    <source>
        <dbReference type="EMBL" id="SDL28175.1"/>
    </source>
</evidence>
<evidence type="ECO:0000313" key="2">
    <source>
        <dbReference type="Proteomes" id="UP000199008"/>
    </source>
</evidence>
<dbReference type="Pfam" id="PF11372">
    <property type="entry name" value="DUF3173"/>
    <property type="match status" value="1"/>
</dbReference>
<dbReference type="STRING" id="576118.SAMN05216216_1377"/>
<keyword evidence="2" id="KW-1185">Reference proteome</keyword>
<proteinExistence type="predicted"/>
<dbReference type="EMBL" id="FNFY01000037">
    <property type="protein sequence ID" value="SDL28175.1"/>
    <property type="molecule type" value="Genomic_DNA"/>
</dbReference>
<evidence type="ECO:0008006" key="3">
    <source>
        <dbReference type="Google" id="ProtNLM"/>
    </source>
</evidence>